<dbReference type="InterPro" id="IPR036652">
    <property type="entry name" value="YjeF_N_dom_sf"/>
</dbReference>
<dbReference type="InterPro" id="IPR000631">
    <property type="entry name" value="CARKD"/>
</dbReference>
<keyword evidence="12 17" id="KW-0456">Lyase</keyword>
<dbReference type="GO" id="GO:0052855">
    <property type="term" value="F:ADP-dependent NAD(P)H-hydrate dehydratase activity"/>
    <property type="evidence" value="ECO:0007669"/>
    <property type="project" value="UniProtKB-UniRule"/>
</dbReference>
<evidence type="ECO:0000256" key="9">
    <source>
        <dbReference type="ARBA" id="ARBA00022958"/>
    </source>
</evidence>
<dbReference type="InterPro" id="IPR029056">
    <property type="entry name" value="Ribokinase-like"/>
</dbReference>
<dbReference type="GO" id="GO:0046872">
    <property type="term" value="F:metal ion binding"/>
    <property type="evidence" value="ECO:0007669"/>
    <property type="project" value="UniProtKB-UniRule"/>
</dbReference>
<dbReference type="STRING" id="136857.CTEST_12895"/>
<evidence type="ECO:0000313" key="22">
    <source>
        <dbReference type="Proteomes" id="UP000035540"/>
    </source>
</evidence>
<feature type="domain" description="YjeF C-terminal" evidence="19">
    <location>
        <begin position="268"/>
        <end position="546"/>
    </location>
</feature>
<gene>
    <name evidence="17" type="primary">nnrD</name>
    <name evidence="21" type="ORF">CTEST_12895</name>
</gene>
<evidence type="ECO:0000256" key="4">
    <source>
        <dbReference type="ARBA" id="ARBA00009524"/>
    </source>
</evidence>
<keyword evidence="5 18" id="KW-0479">Metal-binding</keyword>
<comment type="similarity">
    <text evidence="3 18">In the N-terminal section; belongs to the NnrE/AIBP family.</text>
</comment>
<evidence type="ECO:0000256" key="1">
    <source>
        <dbReference type="ARBA" id="ARBA00000013"/>
    </source>
</evidence>
<comment type="function">
    <text evidence="14 18">Bifunctional enzyme that catalyzes the epimerization of the S- and R-forms of NAD(P)HX and the dehydration of the S-form of NAD(P)HX at the expense of ADP, which is converted to AMP. This allows the repair of both epimers of NAD(P)HX, a damaged form of NAD(P)H that is a result of enzymatic or heat-dependent hydration.</text>
</comment>
<dbReference type="Pfam" id="PF01256">
    <property type="entry name" value="Carb_kinase"/>
    <property type="match status" value="1"/>
</dbReference>
<evidence type="ECO:0000256" key="17">
    <source>
        <dbReference type="HAMAP-Rule" id="MF_01965"/>
    </source>
</evidence>
<comment type="similarity">
    <text evidence="4 18">In the C-terminal section; belongs to the NnrD/CARKD family.</text>
</comment>
<comment type="catalytic activity">
    <reaction evidence="16 17 18">
        <text>(6S)-NADPHX + ADP = AMP + phosphate + NADPH + H(+)</text>
        <dbReference type="Rhea" id="RHEA:32235"/>
        <dbReference type="ChEBI" id="CHEBI:15378"/>
        <dbReference type="ChEBI" id="CHEBI:43474"/>
        <dbReference type="ChEBI" id="CHEBI:57783"/>
        <dbReference type="ChEBI" id="CHEBI:64076"/>
        <dbReference type="ChEBI" id="CHEBI:456215"/>
        <dbReference type="ChEBI" id="CHEBI:456216"/>
        <dbReference type="EC" id="4.2.1.136"/>
    </reaction>
</comment>
<evidence type="ECO:0000256" key="8">
    <source>
        <dbReference type="ARBA" id="ARBA00022857"/>
    </source>
</evidence>
<dbReference type="RefSeq" id="WP_047254057.1">
    <property type="nucleotide sequence ID" value="NZ_CP011545.1"/>
</dbReference>
<dbReference type="AlphaFoldDB" id="A0A0G3HFP0"/>
<evidence type="ECO:0000256" key="6">
    <source>
        <dbReference type="ARBA" id="ARBA00022741"/>
    </source>
</evidence>
<evidence type="ECO:0000256" key="16">
    <source>
        <dbReference type="ARBA" id="ARBA00049209"/>
    </source>
</evidence>
<feature type="binding site" evidence="17">
    <location>
        <position position="478"/>
    </location>
    <ligand>
        <name>AMP</name>
        <dbReference type="ChEBI" id="CHEBI:456215"/>
    </ligand>
</feature>
<comment type="function">
    <text evidence="17">Catalyzes the dehydration of the S-form of NAD(P)HX at the expense of ADP, which is converted to AMP. Together with NAD(P)HX epimerase, which catalyzes the epimerization of the S- and R-forms, the enzyme allows the repair of both epimers of NAD(P)HX, a damaged form of NAD(P)H that is a result of enzymatic or heat-dependent hydration.</text>
</comment>
<keyword evidence="21" id="KW-0418">Kinase</keyword>
<evidence type="ECO:0000256" key="15">
    <source>
        <dbReference type="ARBA" id="ARBA00048238"/>
    </source>
</evidence>
<dbReference type="EMBL" id="CP011545">
    <property type="protein sequence ID" value="AKK09982.1"/>
    <property type="molecule type" value="Genomic_DNA"/>
</dbReference>
<dbReference type="GO" id="GO:0052856">
    <property type="term" value="F:NAD(P)HX epimerase activity"/>
    <property type="evidence" value="ECO:0007669"/>
    <property type="project" value="UniProtKB-EC"/>
</dbReference>
<evidence type="ECO:0000256" key="5">
    <source>
        <dbReference type="ARBA" id="ARBA00022723"/>
    </source>
</evidence>
<comment type="catalytic activity">
    <reaction evidence="2 18">
        <text>(6R)-NADPHX = (6S)-NADPHX</text>
        <dbReference type="Rhea" id="RHEA:32227"/>
        <dbReference type="ChEBI" id="CHEBI:64076"/>
        <dbReference type="ChEBI" id="CHEBI:64077"/>
        <dbReference type="EC" id="5.1.99.6"/>
    </reaction>
</comment>
<dbReference type="InterPro" id="IPR004443">
    <property type="entry name" value="YjeF_N_dom"/>
</dbReference>
<dbReference type="PROSITE" id="PS51383">
    <property type="entry name" value="YJEF_C_3"/>
    <property type="match status" value="1"/>
</dbReference>
<dbReference type="GO" id="GO:0046496">
    <property type="term" value="P:nicotinamide nucleotide metabolic process"/>
    <property type="evidence" value="ECO:0007669"/>
    <property type="project" value="UniProtKB-UniRule"/>
</dbReference>
<evidence type="ECO:0000256" key="7">
    <source>
        <dbReference type="ARBA" id="ARBA00022840"/>
    </source>
</evidence>
<comment type="catalytic activity">
    <reaction evidence="15 17 18">
        <text>(6S)-NADHX + ADP = AMP + phosphate + NADH + H(+)</text>
        <dbReference type="Rhea" id="RHEA:32223"/>
        <dbReference type="ChEBI" id="CHEBI:15378"/>
        <dbReference type="ChEBI" id="CHEBI:43474"/>
        <dbReference type="ChEBI" id="CHEBI:57945"/>
        <dbReference type="ChEBI" id="CHEBI:64074"/>
        <dbReference type="ChEBI" id="CHEBI:456215"/>
        <dbReference type="ChEBI" id="CHEBI:456216"/>
        <dbReference type="EC" id="4.2.1.136"/>
    </reaction>
</comment>
<evidence type="ECO:0000256" key="12">
    <source>
        <dbReference type="ARBA" id="ARBA00023239"/>
    </source>
</evidence>
<protein>
    <recommendedName>
        <fullName evidence="17">ADP-dependent (S)-NAD(P)H-hydrate dehydratase</fullName>
        <ecNumber evidence="17">4.2.1.136</ecNumber>
    </recommendedName>
    <alternativeName>
        <fullName evidence="17">ADP-dependent NAD(P)HX dehydratase</fullName>
    </alternativeName>
</protein>
<reference evidence="22" key="2">
    <citation type="submission" date="2015-05" db="EMBL/GenBank/DDBJ databases">
        <title>Complete genome sequence of Corynebacterium testudinoris DSM 44614, recovered from necrotic lesions in the mouth of a tortoise.</title>
        <authorList>
            <person name="Ruckert C."/>
            <person name="Albersmeier A."/>
            <person name="Winkler A."/>
            <person name="Tauch A."/>
        </authorList>
    </citation>
    <scope>NUCLEOTIDE SEQUENCE [LARGE SCALE GENOMIC DNA]</scope>
    <source>
        <strain evidence="22">DSM 44614</strain>
    </source>
</reference>
<comment type="catalytic activity">
    <reaction evidence="1 18">
        <text>(6R)-NADHX = (6S)-NADHX</text>
        <dbReference type="Rhea" id="RHEA:32215"/>
        <dbReference type="ChEBI" id="CHEBI:64074"/>
        <dbReference type="ChEBI" id="CHEBI:64075"/>
        <dbReference type="EC" id="5.1.99.6"/>
    </reaction>
</comment>
<dbReference type="SUPFAM" id="SSF53613">
    <property type="entry name" value="Ribokinase-like"/>
    <property type="match status" value="1"/>
</dbReference>
<accession>A0A0G3HFP0</accession>
<dbReference type="KEGG" id="cted:CTEST_12895"/>
<dbReference type="Gene3D" id="3.40.1190.20">
    <property type="match status" value="1"/>
</dbReference>
<dbReference type="HAMAP" id="MF_01965">
    <property type="entry name" value="NADHX_dehydratase"/>
    <property type="match status" value="1"/>
</dbReference>
<dbReference type="Pfam" id="PF03853">
    <property type="entry name" value="YjeF_N"/>
    <property type="match status" value="1"/>
</dbReference>
<feature type="binding site" evidence="17">
    <location>
        <position position="409"/>
    </location>
    <ligand>
        <name>(6S)-NADPHX</name>
        <dbReference type="ChEBI" id="CHEBI:64076"/>
    </ligand>
</feature>
<comment type="subunit">
    <text evidence="17">Homotetramer.</text>
</comment>
<evidence type="ECO:0000259" key="20">
    <source>
        <dbReference type="PROSITE" id="PS51385"/>
    </source>
</evidence>
<keyword evidence="8 17" id="KW-0521">NADP</keyword>
<dbReference type="GO" id="GO:0016301">
    <property type="term" value="F:kinase activity"/>
    <property type="evidence" value="ECO:0007669"/>
    <property type="project" value="UniProtKB-KW"/>
</dbReference>
<feature type="binding site" evidence="17">
    <location>
        <begin position="449"/>
        <end position="453"/>
    </location>
    <ligand>
        <name>AMP</name>
        <dbReference type="ChEBI" id="CHEBI:456215"/>
    </ligand>
</feature>
<keyword evidence="11 18" id="KW-0413">Isomerase</keyword>
<feature type="domain" description="YjeF N-terminal" evidence="20">
    <location>
        <begin position="10"/>
        <end position="234"/>
    </location>
</feature>
<dbReference type="PROSITE" id="PS01050">
    <property type="entry name" value="YJEF_C_2"/>
    <property type="match status" value="1"/>
</dbReference>
<keyword evidence="10 17" id="KW-0520">NAD</keyword>
<reference evidence="21 22" key="1">
    <citation type="journal article" date="2015" name="Genome Announc.">
        <title>Complete Genome Sequence of the Type Strain Corynebacterium testudinoris DSM 44614, Recovered from Necrotic Lesions in the Mouth of a Tortoise.</title>
        <authorList>
            <person name="Ruckert C."/>
            <person name="Kriete M."/>
            <person name="Jaenicke S."/>
            <person name="Winkler A."/>
            <person name="Tauch A."/>
        </authorList>
    </citation>
    <scope>NUCLEOTIDE SEQUENCE [LARGE SCALE GENOMIC DNA]</scope>
    <source>
        <strain evidence="21 22">DSM 44614</strain>
    </source>
</reference>
<evidence type="ECO:0000256" key="14">
    <source>
        <dbReference type="ARBA" id="ARBA00025153"/>
    </source>
</evidence>
<dbReference type="Proteomes" id="UP000035540">
    <property type="component" value="Chromosome"/>
</dbReference>
<keyword evidence="6 17" id="KW-0547">Nucleotide-binding</keyword>
<keyword evidence="9 18" id="KW-0630">Potassium</keyword>
<dbReference type="InterPro" id="IPR017953">
    <property type="entry name" value="Carbohydrate_kinase_pred_CS"/>
</dbReference>
<dbReference type="PANTHER" id="PTHR12592:SF0">
    <property type="entry name" value="ATP-DEPENDENT (S)-NAD(P)H-HYDRATE DEHYDRATASE"/>
    <property type="match status" value="1"/>
</dbReference>
<keyword evidence="22" id="KW-1185">Reference proteome</keyword>
<evidence type="ECO:0000313" key="21">
    <source>
        <dbReference type="EMBL" id="AKK09982.1"/>
    </source>
</evidence>
<comment type="similarity">
    <text evidence="17">Belongs to the NnrD/CARKD family.</text>
</comment>
<keyword evidence="21" id="KW-0808">Transferase</keyword>
<dbReference type="EC" id="4.2.1.136" evidence="17"/>
<evidence type="ECO:0000256" key="3">
    <source>
        <dbReference type="ARBA" id="ARBA00006001"/>
    </source>
</evidence>
<dbReference type="PIRSF" id="PIRSF017184">
    <property type="entry name" value="Nnr"/>
    <property type="match status" value="1"/>
</dbReference>
<feature type="binding site" evidence="17">
    <location>
        <position position="356"/>
    </location>
    <ligand>
        <name>(6S)-NADPHX</name>
        <dbReference type="ChEBI" id="CHEBI:64076"/>
    </ligand>
</feature>
<organism evidence="21 22">
    <name type="scientific">Corynebacterium testudinoris</name>
    <dbReference type="NCBI Taxonomy" id="136857"/>
    <lineage>
        <taxon>Bacteria</taxon>
        <taxon>Bacillati</taxon>
        <taxon>Actinomycetota</taxon>
        <taxon>Actinomycetes</taxon>
        <taxon>Mycobacteriales</taxon>
        <taxon>Corynebacteriaceae</taxon>
        <taxon>Corynebacterium</taxon>
    </lineage>
</organism>
<evidence type="ECO:0000259" key="19">
    <source>
        <dbReference type="PROSITE" id="PS51383"/>
    </source>
</evidence>
<dbReference type="CDD" id="cd01171">
    <property type="entry name" value="YXKO-related"/>
    <property type="match status" value="1"/>
</dbReference>
<dbReference type="PATRIC" id="fig|136857.5.peg.2545"/>
<dbReference type="GO" id="GO:0005524">
    <property type="term" value="F:ATP binding"/>
    <property type="evidence" value="ECO:0007669"/>
    <property type="project" value="UniProtKB-UniRule"/>
</dbReference>
<evidence type="ECO:0000256" key="2">
    <source>
        <dbReference type="ARBA" id="ARBA00000909"/>
    </source>
</evidence>
<keyword evidence="13" id="KW-0511">Multifunctional enzyme</keyword>
<comment type="cofactor">
    <cofactor evidence="18">
        <name>K(+)</name>
        <dbReference type="ChEBI" id="CHEBI:29103"/>
    </cofactor>
    <text evidence="18">Binds 1 potassium ion per subunit.</text>
</comment>
<comment type="cofactor">
    <cofactor evidence="17">
        <name>Mg(2+)</name>
        <dbReference type="ChEBI" id="CHEBI:18420"/>
    </cofactor>
</comment>
<keyword evidence="7 17" id="KW-0067">ATP-binding</keyword>
<name>A0A0G3HFP0_9CORY</name>
<evidence type="ECO:0000256" key="13">
    <source>
        <dbReference type="ARBA" id="ARBA00023268"/>
    </source>
</evidence>
<dbReference type="InterPro" id="IPR030677">
    <property type="entry name" value="Nnr"/>
</dbReference>
<dbReference type="PANTHER" id="PTHR12592">
    <property type="entry name" value="ATP-DEPENDENT (S)-NAD(P)H-HYDRATE DEHYDRATASE FAMILY MEMBER"/>
    <property type="match status" value="1"/>
</dbReference>
<proteinExistence type="inferred from homology"/>
<dbReference type="Gene3D" id="3.40.50.10260">
    <property type="entry name" value="YjeF N-terminal domain"/>
    <property type="match status" value="1"/>
</dbReference>
<evidence type="ECO:0000256" key="10">
    <source>
        <dbReference type="ARBA" id="ARBA00023027"/>
    </source>
</evidence>
<dbReference type="GO" id="GO:0110051">
    <property type="term" value="P:metabolite repair"/>
    <property type="evidence" value="ECO:0007669"/>
    <property type="project" value="TreeGrafter"/>
</dbReference>
<sequence length="549" mass="57610">MAYVYTVAQVRAAEQQLIDVQLAPDQLMRQAAHVVAVTARTMCEAPDRRRVLLLVGAGGNGGDALYAGAELCSTHGVDAVLLGRDGRVHERALEAFSSAGGVVLDALPANIGLYQLVIDGILGIGGTGGLGEELALWLSFTEEPQLPVLAIDIPSGVDPDYGSTPELVSTTRLPFNPRVAAFFDGTKTSERRLRQHVRADVTVTFGGLRRAHAVSPECGEVIYADISSGGRSLWETLLMSARENQEQTMLAWRAAPAERYRWPDPLRTLIPHRPRNLEPQPGDDKYTGGVVGICAGSATFPGAGYLTTAAAVRTTPGMVRYVGPLKSDIVRALPEVVISDSASKTGRVQAWVVGPGRGADAAAEAELTKLLGRPEPVVIDADALTLLAESAQLRTLLRSRPADTLLTPHLGEFRRLADSLEAFIPDPDVDRIGAVTALSRELECGVLLKGRHTVIATPADHLSSVDAGTSWAATAGSGDVLAGILGALLASSYAIFPEPGLALVNAPAAASVHGVATWLSAQTPHGPAPTSASRIAEAIPSATAYITNV</sequence>
<dbReference type="PROSITE" id="PS51385">
    <property type="entry name" value="YJEF_N"/>
    <property type="match status" value="1"/>
</dbReference>
<feature type="binding site" evidence="17">
    <location>
        <position position="303"/>
    </location>
    <ligand>
        <name>(6S)-NADPHX</name>
        <dbReference type="ChEBI" id="CHEBI:64076"/>
    </ligand>
</feature>
<evidence type="ECO:0000256" key="18">
    <source>
        <dbReference type="PIRNR" id="PIRNR017184"/>
    </source>
</evidence>
<evidence type="ECO:0000256" key="11">
    <source>
        <dbReference type="ARBA" id="ARBA00023235"/>
    </source>
</evidence>
<dbReference type="OrthoDB" id="9806925at2"/>
<feature type="binding site" evidence="17">
    <location>
        <position position="479"/>
    </location>
    <ligand>
        <name>(6S)-NADPHX</name>
        <dbReference type="ChEBI" id="CHEBI:64076"/>
    </ligand>
</feature>
<dbReference type="SUPFAM" id="SSF64153">
    <property type="entry name" value="YjeF N-terminal domain-like"/>
    <property type="match status" value="1"/>
</dbReference>